<dbReference type="InterPro" id="IPR045166">
    <property type="entry name" value="Spp2-like"/>
</dbReference>
<feature type="compositionally biased region" description="Basic and acidic residues" evidence="3">
    <location>
        <begin position="301"/>
        <end position="312"/>
    </location>
</feature>
<reference evidence="5" key="1">
    <citation type="submission" date="2021-12" db="EMBL/GenBank/DDBJ databases">
        <title>Prjna785345.</title>
        <authorList>
            <person name="Rujirawat T."/>
            <person name="Krajaejun T."/>
        </authorList>
    </citation>
    <scope>NUCLEOTIDE SEQUENCE</scope>
    <source>
        <strain evidence="5">Pi057C3</strain>
    </source>
</reference>
<dbReference type="EMBL" id="JAKCXM010000267">
    <property type="protein sequence ID" value="KAJ0397093.1"/>
    <property type="molecule type" value="Genomic_DNA"/>
</dbReference>
<comment type="caution">
    <text evidence="5">The sequence shown here is derived from an EMBL/GenBank/DDBJ whole genome shotgun (WGS) entry which is preliminary data.</text>
</comment>
<dbReference type="PANTHER" id="PTHR15818:SF2">
    <property type="entry name" value="G-PATCH DOMAIN AND KOW MOTIFS-CONTAINING PROTEIN"/>
    <property type="match status" value="1"/>
</dbReference>
<evidence type="ECO:0000313" key="5">
    <source>
        <dbReference type="EMBL" id="KAJ0397093.1"/>
    </source>
</evidence>
<dbReference type="InterPro" id="IPR026822">
    <property type="entry name" value="Spp2/MOS2_G-patch"/>
</dbReference>
<evidence type="ECO:0000256" key="1">
    <source>
        <dbReference type="ARBA" id="ARBA00004123"/>
    </source>
</evidence>
<evidence type="ECO:0000313" key="6">
    <source>
        <dbReference type="Proteomes" id="UP001209570"/>
    </source>
</evidence>
<dbReference type="AlphaFoldDB" id="A0AAD5Q4K4"/>
<protein>
    <recommendedName>
        <fullName evidence="4">Spp2/MOS2 G-patch domain-containing protein</fullName>
    </recommendedName>
</protein>
<feature type="region of interest" description="Disordered" evidence="3">
    <location>
        <begin position="88"/>
        <end position="130"/>
    </location>
</feature>
<sequence length="397" mass="40464">MATGMKLGAFTIKKARKGGLLGASAASNGSAGAAAAALRGFETAKPVDATEHRVYVTDFDPSAVAALDGDGKPKKTLVIELIKTNQWKKEDSDSGAGSAAAAATTSDGAADEGASTAPVAASEPVVPASDLTEDERAANELLAEAQRLQQGGGSSGGMRDTTLVIPMASAQDGDALAAKRMQLFNLNAAPANATAEKAVPILQQNAVPGLDELADVTEKYRHDVALRPEAQDVTSEVYDNVPVEEFGAAMLRGMGWKGSVDDDKDGDGMGPKPRHKLLGLGATARPGAAGDANRPGRGGRRRDDQPLEAEARAAPDEIGIAIATATDAMTAAVDSPRSVAVAEAAAAIAIAIAVANETTAVTIDDAAAEAVIDLPRSEDVGDELVNGTHTQTPDREQ</sequence>
<dbReference type="Pfam" id="PF12656">
    <property type="entry name" value="G-patch_2"/>
    <property type="match status" value="1"/>
</dbReference>
<feature type="domain" description="Spp2/MOS2 G-patch" evidence="4">
    <location>
        <begin position="233"/>
        <end position="284"/>
    </location>
</feature>
<dbReference type="GO" id="GO:0000398">
    <property type="term" value="P:mRNA splicing, via spliceosome"/>
    <property type="evidence" value="ECO:0007669"/>
    <property type="project" value="InterPro"/>
</dbReference>
<name>A0AAD5Q4K4_PYTIN</name>
<comment type="subcellular location">
    <subcellularLocation>
        <location evidence="1">Nucleus</location>
    </subcellularLocation>
</comment>
<accession>A0AAD5Q4K4</accession>
<gene>
    <name evidence="5" type="ORF">P43SY_007981</name>
</gene>
<feature type="compositionally biased region" description="Low complexity" evidence="3">
    <location>
        <begin position="284"/>
        <end position="295"/>
    </location>
</feature>
<organism evidence="5 6">
    <name type="scientific">Pythium insidiosum</name>
    <name type="common">Pythiosis disease agent</name>
    <dbReference type="NCBI Taxonomy" id="114742"/>
    <lineage>
        <taxon>Eukaryota</taxon>
        <taxon>Sar</taxon>
        <taxon>Stramenopiles</taxon>
        <taxon>Oomycota</taxon>
        <taxon>Peronosporomycetes</taxon>
        <taxon>Pythiales</taxon>
        <taxon>Pythiaceae</taxon>
        <taxon>Pythium</taxon>
    </lineage>
</organism>
<keyword evidence="2" id="KW-0539">Nucleus</keyword>
<evidence type="ECO:0000256" key="2">
    <source>
        <dbReference type="ARBA" id="ARBA00023242"/>
    </source>
</evidence>
<keyword evidence="6" id="KW-1185">Reference proteome</keyword>
<feature type="region of interest" description="Disordered" evidence="3">
    <location>
        <begin position="278"/>
        <end position="312"/>
    </location>
</feature>
<dbReference type="PANTHER" id="PTHR15818">
    <property type="entry name" value="G PATCH AND KOW-CONTAINING"/>
    <property type="match status" value="1"/>
</dbReference>
<feature type="region of interest" description="Disordered" evidence="3">
    <location>
        <begin position="378"/>
        <end position="397"/>
    </location>
</feature>
<dbReference type="GO" id="GO:0005681">
    <property type="term" value="C:spliceosomal complex"/>
    <property type="evidence" value="ECO:0007669"/>
    <property type="project" value="TreeGrafter"/>
</dbReference>
<evidence type="ECO:0000259" key="4">
    <source>
        <dbReference type="Pfam" id="PF12656"/>
    </source>
</evidence>
<dbReference type="Proteomes" id="UP001209570">
    <property type="component" value="Unassembled WGS sequence"/>
</dbReference>
<feature type="compositionally biased region" description="Low complexity" evidence="3">
    <location>
        <begin position="94"/>
        <end position="129"/>
    </location>
</feature>
<evidence type="ECO:0000256" key="3">
    <source>
        <dbReference type="SAM" id="MobiDB-lite"/>
    </source>
</evidence>
<proteinExistence type="predicted"/>